<evidence type="ECO:0000256" key="2">
    <source>
        <dbReference type="SAM" id="SignalP"/>
    </source>
</evidence>
<comment type="caution">
    <text evidence="4">The sequence shown here is derived from an EMBL/GenBank/DDBJ whole genome shotgun (WGS) entry which is preliminary data.</text>
</comment>
<dbReference type="AlphaFoldDB" id="A0A6N7C114"/>
<feature type="signal peptide" evidence="2">
    <location>
        <begin position="1"/>
        <end position="20"/>
    </location>
</feature>
<evidence type="ECO:0000259" key="3">
    <source>
        <dbReference type="Pfam" id="PF09832"/>
    </source>
</evidence>
<feature type="domain" description="DUF2059" evidence="3">
    <location>
        <begin position="105"/>
        <end position="137"/>
    </location>
</feature>
<evidence type="ECO:0000313" key="4">
    <source>
        <dbReference type="EMBL" id="KAF0568981.1"/>
    </source>
</evidence>
<sequence>MPFSTAHTVVKSSLLSSTLAALLFMTGCDKTPETVDDTTSDTSETVVSESEAAPSETDAQNDLIMTTITLDTVNSLLFAPIINSGALSEEQVSCLESRDKGLGKAEVDRFYKSQFTDAELKELDDFYTSDVGKKLLAFGNEQLRVMNGEEVATPMADPTPEEMTEIQTFMESPLGAKYMKINNAEGEGSAMEVLNGPIEAEFERCKVDLDGPQPEQPA</sequence>
<protein>
    <recommendedName>
        <fullName evidence="3">DUF2059 domain-containing protein</fullName>
    </recommendedName>
</protein>
<proteinExistence type="predicted"/>
<reference evidence="4 5" key="1">
    <citation type="submission" date="2019-09" db="EMBL/GenBank/DDBJ databases">
        <title>Draft genome sequence of Psychrobacter nivimaris LAMA 639, in search for biotechnological relevant genes.</title>
        <authorList>
            <person name="Lima A.O.S."/>
            <person name="Staloch B.E.K."/>
            <person name="Freitas R.C."/>
            <person name="Niero H."/>
            <person name="Silva M.A.C."/>
        </authorList>
    </citation>
    <scope>NUCLEOTIDE SEQUENCE [LARGE SCALE GENOMIC DNA]</scope>
    <source>
        <strain evidence="4 5">LAMA 639</strain>
    </source>
</reference>
<feature type="region of interest" description="Disordered" evidence="1">
    <location>
        <begin position="33"/>
        <end position="58"/>
    </location>
</feature>
<dbReference type="Proteomes" id="UP000471465">
    <property type="component" value="Unassembled WGS sequence"/>
</dbReference>
<dbReference type="Pfam" id="PF09832">
    <property type="entry name" value="DUF2059"/>
    <property type="match status" value="1"/>
</dbReference>
<keyword evidence="5" id="KW-1185">Reference proteome</keyword>
<dbReference type="EMBL" id="VZIZ01000014">
    <property type="protein sequence ID" value="KAF0568981.1"/>
    <property type="molecule type" value="Genomic_DNA"/>
</dbReference>
<evidence type="ECO:0000256" key="1">
    <source>
        <dbReference type="SAM" id="MobiDB-lite"/>
    </source>
</evidence>
<feature type="compositionally biased region" description="Low complexity" evidence="1">
    <location>
        <begin position="40"/>
        <end position="57"/>
    </location>
</feature>
<evidence type="ECO:0000313" key="5">
    <source>
        <dbReference type="Proteomes" id="UP000471465"/>
    </source>
</evidence>
<organism evidence="4 5">
    <name type="scientific">Psychrobacter nivimaris</name>
    <dbReference type="NCBI Taxonomy" id="281738"/>
    <lineage>
        <taxon>Bacteria</taxon>
        <taxon>Pseudomonadati</taxon>
        <taxon>Pseudomonadota</taxon>
        <taxon>Gammaproteobacteria</taxon>
        <taxon>Moraxellales</taxon>
        <taxon>Moraxellaceae</taxon>
        <taxon>Psychrobacter</taxon>
    </lineage>
</organism>
<gene>
    <name evidence="4" type="ORF">FQV37_485</name>
</gene>
<dbReference type="InterPro" id="IPR018637">
    <property type="entry name" value="DUF2059"/>
</dbReference>
<keyword evidence="2" id="KW-0732">Signal</keyword>
<accession>A0A6N7C114</accession>
<name>A0A6N7C114_9GAMM</name>
<dbReference type="RefSeq" id="WP_160021753.1">
    <property type="nucleotide sequence ID" value="NZ_VZIZ01000014.1"/>
</dbReference>
<feature type="chain" id="PRO_5026854827" description="DUF2059 domain-containing protein" evidence="2">
    <location>
        <begin position="21"/>
        <end position="218"/>
    </location>
</feature>